<evidence type="ECO:0000256" key="1">
    <source>
        <dbReference type="SAM" id="Phobius"/>
    </source>
</evidence>
<reference evidence="2 3" key="1">
    <citation type="submission" date="2019-01" db="EMBL/GenBank/DDBJ databases">
        <authorList>
            <person name="Zhang S."/>
        </authorList>
    </citation>
    <scope>NUCLEOTIDE SEQUENCE [LARGE SCALE GENOMIC DNA]</scope>
    <source>
        <strain evidence="2 3">1626</strain>
    </source>
</reference>
<organism evidence="2 3">
    <name type="scientific">Luteimonas yindakuii</name>
    <dbReference type="NCBI Taxonomy" id="2565782"/>
    <lineage>
        <taxon>Bacteria</taxon>
        <taxon>Pseudomonadati</taxon>
        <taxon>Pseudomonadota</taxon>
        <taxon>Gammaproteobacteria</taxon>
        <taxon>Lysobacterales</taxon>
        <taxon>Lysobacteraceae</taxon>
        <taxon>Luteimonas</taxon>
    </lineage>
</organism>
<gene>
    <name evidence="2" type="ORF">E4582_13625</name>
</gene>
<keyword evidence="1" id="KW-0812">Transmembrane</keyword>
<keyword evidence="1" id="KW-1133">Transmembrane helix</keyword>
<dbReference type="EMBL" id="SPUH01000002">
    <property type="protein sequence ID" value="TKS53214.1"/>
    <property type="molecule type" value="Genomic_DNA"/>
</dbReference>
<protein>
    <recommendedName>
        <fullName evidence="4">Glycine zipper family protein</fullName>
    </recommendedName>
</protein>
<accession>A0A4Z1R0Q6</accession>
<dbReference type="Proteomes" id="UP000298681">
    <property type="component" value="Unassembled WGS sequence"/>
</dbReference>
<sequence length="158" mass="16936">MSRLQKVHVAGAGIGAIAAGFVMGGIGYLPFGVPGLVVGVVIGAAIGAIVGHRSIEAVDPRGDLGHFQQVYRTTGYYADGMAWDDYAPAYQLGLDTFERRQRDPDLTGAELEARWPAVRGGSRLEFAQAYPAVQHVWRELGQRERALRDSEAGAPRGS</sequence>
<keyword evidence="3" id="KW-1185">Reference proteome</keyword>
<feature type="transmembrane region" description="Helical" evidence="1">
    <location>
        <begin position="7"/>
        <end position="26"/>
    </location>
</feature>
<name>A0A4Z1R0Q6_9GAMM</name>
<dbReference type="RefSeq" id="WP_134675333.1">
    <property type="nucleotide sequence ID" value="NZ_SPUH01000002.1"/>
</dbReference>
<dbReference type="AlphaFoldDB" id="A0A4Z1R0Q6"/>
<evidence type="ECO:0000313" key="2">
    <source>
        <dbReference type="EMBL" id="TKS53214.1"/>
    </source>
</evidence>
<evidence type="ECO:0008006" key="4">
    <source>
        <dbReference type="Google" id="ProtNLM"/>
    </source>
</evidence>
<feature type="transmembrane region" description="Helical" evidence="1">
    <location>
        <begin position="32"/>
        <end position="51"/>
    </location>
</feature>
<evidence type="ECO:0000313" key="3">
    <source>
        <dbReference type="Proteomes" id="UP000298681"/>
    </source>
</evidence>
<comment type="caution">
    <text evidence="2">The sequence shown here is derived from an EMBL/GenBank/DDBJ whole genome shotgun (WGS) entry which is preliminary data.</text>
</comment>
<keyword evidence="1" id="KW-0472">Membrane</keyword>
<proteinExistence type="predicted"/>